<dbReference type="InterPro" id="IPR046848">
    <property type="entry name" value="E_motif"/>
</dbReference>
<evidence type="ECO:0000313" key="5">
    <source>
        <dbReference type="RefSeq" id="XP_010940974.1"/>
    </source>
</evidence>
<feature type="repeat" description="PPR" evidence="2">
    <location>
        <begin position="139"/>
        <end position="169"/>
    </location>
</feature>
<keyword evidence="1" id="KW-0677">Repeat</keyword>
<dbReference type="Pfam" id="PF13041">
    <property type="entry name" value="PPR_2"/>
    <property type="match status" value="2"/>
</dbReference>
<protein>
    <submittedName>
        <fullName evidence="5">Pentatricopeptide repeat-containing protein At4g22760</fullName>
    </submittedName>
</protein>
<dbReference type="Pfam" id="PF01535">
    <property type="entry name" value="PPR"/>
    <property type="match status" value="5"/>
</dbReference>
<dbReference type="GeneID" id="105059396"/>
<accession>A0A6I9SCG2</accession>
<dbReference type="Gene3D" id="1.25.40.10">
    <property type="entry name" value="Tetratricopeptide repeat domain"/>
    <property type="match status" value="3"/>
</dbReference>
<dbReference type="InterPro" id="IPR046960">
    <property type="entry name" value="PPR_At4g14850-like_plant"/>
</dbReference>
<feature type="repeat" description="PPR" evidence="2">
    <location>
        <begin position="402"/>
        <end position="436"/>
    </location>
</feature>
<feature type="region of interest" description="Disordered" evidence="3">
    <location>
        <begin position="23"/>
        <end position="42"/>
    </location>
</feature>
<dbReference type="InParanoid" id="A0A6I9SCG2"/>
<dbReference type="InterPro" id="IPR011990">
    <property type="entry name" value="TPR-like_helical_dom_sf"/>
</dbReference>
<dbReference type="NCBIfam" id="TIGR00756">
    <property type="entry name" value="PPR"/>
    <property type="match status" value="8"/>
</dbReference>
<dbReference type="PANTHER" id="PTHR47926:SF545">
    <property type="entry name" value="PENTACOTRIPEPTIDE-REPEAT REGION OF PRORP DOMAIN-CONTAINING PROTEIN"/>
    <property type="match status" value="1"/>
</dbReference>
<dbReference type="Pfam" id="PF20431">
    <property type="entry name" value="E_motif"/>
    <property type="match status" value="1"/>
</dbReference>
<proteinExistence type="predicted"/>
<dbReference type="GO" id="GO:0009451">
    <property type="term" value="P:RNA modification"/>
    <property type="evidence" value="ECO:0007669"/>
    <property type="project" value="InterPro"/>
</dbReference>
<feature type="repeat" description="PPR" evidence="2">
    <location>
        <begin position="170"/>
        <end position="204"/>
    </location>
</feature>
<feature type="repeat" description="PPR" evidence="2">
    <location>
        <begin position="38"/>
        <end position="72"/>
    </location>
</feature>
<dbReference type="GO" id="GO:0003723">
    <property type="term" value="F:RNA binding"/>
    <property type="evidence" value="ECO:0007669"/>
    <property type="project" value="InterPro"/>
</dbReference>
<dbReference type="AlphaFoldDB" id="A0A6I9SCG2"/>
<reference evidence="5" key="1">
    <citation type="submission" date="2025-08" db="UniProtKB">
        <authorList>
            <consortium name="RefSeq"/>
        </authorList>
    </citation>
    <scope>IDENTIFICATION</scope>
</reference>
<dbReference type="SUPFAM" id="SSF48452">
    <property type="entry name" value="TPR-like"/>
    <property type="match status" value="2"/>
</dbReference>
<dbReference type="FunFam" id="1.25.40.10:FF:000348">
    <property type="entry name" value="Pentatricopeptide repeat-containing protein chloroplastic"/>
    <property type="match status" value="1"/>
</dbReference>
<dbReference type="Pfam" id="PF12854">
    <property type="entry name" value="PPR_1"/>
    <property type="match status" value="1"/>
</dbReference>
<evidence type="ECO:0000313" key="4">
    <source>
        <dbReference type="Proteomes" id="UP000504607"/>
    </source>
</evidence>
<feature type="repeat" description="PPR" evidence="2">
    <location>
        <begin position="232"/>
        <end position="266"/>
    </location>
</feature>
<dbReference type="PROSITE" id="PS51375">
    <property type="entry name" value="PPR"/>
    <property type="match status" value="8"/>
</dbReference>
<evidence type="ECO:0000256" key="2">
    <source>
        <dbReference type="PROSITE-ProRule" id="PRU00708"/>
    </source>
</evidence>
<gene>
    <name evidence="5" type="primary">LOC105059396</name>
</gene>
<sequence>MLASQRRRKRIIIPSNGHHRRLAFSASTPLPPSPTTGDASSWTHAIRSSAELGRFRHAVALYARMQRSGHHPDAFAACAALKACARLPFIPLATAIHAQLHKLGLRSHVYPQTALADFYSKLDGPDAARRVFDEMPVKNVVSWNSILSSRIRAGELEAARRVFDEMPVRDVVSWNSIIAGYAKAGDMDRAGALFHCMPEKNPASWNGMISGYINRGDLVMARELFDKMPVRSNVSWITMISGYTRNGDVDSARELFDKMERRDLYVWNAMIACYSQNGCPREALQLFNRMRKPDVGGVQPDEMTFSSVISACSQLGDLRFGLWVEEYMSYSGIELDDHLSTALIDLYSKCGGMDKAFVLFDGLKKRDIVSYSAMILGCGINGRSSDAISLFKEMLDAKITPNAVTFVGLLTAYGHAGLVEEGRRCFASMWSKHKIPPSADHYAVMVDLLGRSGRLEEAYQLIRKMPMRPHVGVWGALLLACRLHGDVELGELAAKNCFELEPEASGYYVLLANIYAEAGKWDKAKRLRKVMVEKGLTKIPGFSWVQSS</sequence>
<keyword evidence="4" id="KW-1185">Reference proteome</keyword>
<evidence type="ECO:0000256" key="1">
    <source>
        <dbReference type="ARBA" id="ARBA00022737"/>
    </source>
</evidence>
<dbReference type="PANTHER" id="PTHR47926">
    <property type="entry name" value="PENTATRICOPEPTIDE REPEAT-CONTAINING PROTEIN"/>
    <property type="match status" value="1"/>
</dbReference>
<dbReference type="OrthoDB" id="185373at2759"/>
<dbReference type="InterPro" id="IPR002885">
    <property type="entry name" value="PPR_rpt"/>
</dbReference>
<dbReference type="RefSeq" id="XP_010940974.1">
    <property type="nucleotide sequence ID" value="XM_010942672.3"/>
</dbReference>
<dbReference type="KEGG" id="egu:105059396"/>
<feature type="repeat" description="PPR" evidence="2">
    <location>
        <begin position="367"/>
        <end position="401"/>
    </location>
</feature>
<feature type="repeat" description="PPR" evidence="2">
    <location>
        <begin position="301"/>
        <end position="335"/>
    </location>
</feature>
<organism evidence="4 5">
    <name type="scientific">Elaeis guineensis var. tenera</name>
    <name type="common">Oil palm</name>
    <dbReference type="NCBI Taxonomy" id="51953"/>
    <lineage>
        <taxon>Eukaryota</taxon>
        <taxon>Viridiplantae</taxon>
        <taxon>Streptophyta</taxon>
        <taxon>Embryophyta</taxon>
        <taxon>Tracheophyta</taxon>
        <taxon>Spermatophyta</taxon>
        <taxon>Magnoliopsida</taxon>
        <taxon>Liliopsida</taxon>
        <taxon>Arecaceae</taxon>
        <taxon>Arecoideae</taxon>
        <taxon>Cocoseae</taxon>
        <taxon>Elaeidinae</taxon>
        <taxon>Elaeis</taxon>
    </lineage>
</organism>
<name>A0A6I9SCG2_ELAGV</name>
<dbReference type="Proteomes" id="UP000504607">
    <property type="component" value="Chromosome 16"/>
</dbReference>
<feature type="repeat" description="PPR" evidence="2">
    <location>
        <begin position="438"/>
        <end position="468"/>
    </location>
</feature>
<evidence type="ECO:0000256" key="3">
    <source>
        <dbReference type="SAM" id="MobiDB-lite"/>
    </source>
</evidence>
<dbReference type="FunFam" id="1.25.40.10:FF:000184">
    <property type="entry name" value="Pentatricopeptide repeat-containing protein, chloroplastic"/>
    <property type="match status" value="1"/>
</dbReference>